<evidence type="ECO:0000313" key="1">
    <source>
        <dbReference type="EMBL" id="MDT0349322.1"/>
    </source>
</evidence>
<dbReference type="Proteomes" id="UP001183202">
    <property type="component" value="Unassembled WGS sequence"/>
</dbReference>
<organism evidence="1 2">
    <name type="scientific">Pseudonocardia charpentierae</name>
    <dbReference type="NCBI Taxonomy" id="3075545"/>
    <lineage>
        <taxon>Bacteria</taxon>
        <taxon>Bacillati</taxon>
        <taxon>Actinomycetota</taxon>
        <taxon>Actinomycetes</taxon>
        <taxon>Pseudonocardiales</taxon>
        <taxon>Pseudonocardiaceae</taxon>
        <taxon>Pseudonocardia</taxon>
    </lineage>
</organism>
<reference evidence="2" key="1">
    <citation type="submission" date="2023-07" db="EMBL/GenBank/DDBJ databases">
        <title>30 novel species of actinomycetes from the DSMZ collection.</title>
        <authorList>
            <person name="Nouioui I."/>
        </authorList>
    </citation>
    <scope>NUCLEOTIDE SEQUENCE [LARGE SCALE GENOMIC DNA]</scope>
    <source>
        <strain evidence="2">DSM 45834</strain>
    </source>
</reference>
<protein>
    <recommendedName>
        <fullName evidence="3">Secreted protein</fullName>
    </recommendedName>
</protein>
<accession>A0ABU2N5W6</accession>
<dbReference type="RefSeq" id="WP_311555324.1">
    <property type="nucleotide sequence ID" value="NZ_JAVREJ010000003.1"/>
</dbReference>
<gene>
    <name evidence="1" type="ORF">RM445_07255</name>
</gene>
<name>A0ABU2N5W6_9PSEU</name>
<evidence type="ECO:0008006" key="3">
    <source>
        <dbReference type="Google" id="ProtNLM"/>
    </source>
</evidence>
<proteinExistence type="predicted"/>
<comment type="caution">
    <text evidence="1">The sequence shown here is derived from an EMBL/GenBank/DDBJ whole genome shotgun (WGS) entry which is preliminary data.</text>
</comment>
<keyword evidence="2" id="KW-1185">Reference proteome</keyword>
<dbReference type="EMBL" id="JAVREJ010000003">
    <property type="protein sequence ID" value="MDT0349322.1"/>
    <property type="molecule type" value="Genomic_DNA"/>
</dbReference>
<sequence length="76" mass="8312">MSLPLDDLPQRTLLMLLLLAREAELPAAQVDSPRSRALVRRGLTEGTRVSLPCNPARRTADSAGSRIWMCQARLAG</sequence>
<evidence type="ECO:0000313" key="2">
    <source>
        <dbReference type="Proteomes" id="UP001183202"/>
    </source>
</evidence>